<comment type="caution">
    <text evidence="2">The sequence shown here is derived from an EMBL/GenBank/DDBJ whole genome shotgun (WGS) entry which is preliminary data.</text>
</comment>
<name>A0A640TYC2_STRNI</name>
<evidence type="ECO:0000256" key="1">
    <source>
        <dbReference type="SAM" id="MobiDB-lite"/>
    </source>
</evidence>
<feature type="region of interest" description="Disordered" evidence="1">
    <location>
        <begin position="1"/>
        <end position="70"/>
    </location>
</feature>
<dbReference type="EMBL" id="BLIP01000003">
    <property type="protein sequence ID" value="GFE27211.1"/>
    <property type="molecule type" value="Genomic_DNA"/>
</dbReference>
<evidence type="ECO:0000313" key="2">
    <source>
        <dbReference type="EMBL" id="GFE27211.1"/>
    </source>
</evidence>
<dbReference type="Proteomes" id="UP000429552">
    <property type="component" value="Unassembled WGS sequence"/>
</dbReference>
<proteinExistence type="predicted"/>
<dbReference type="AlphaFoldDB" id="A0A640TYC2"/>
<accession>A0A640TYC2</accession>
<feature type="compositionally biased region" description="Basic and acidic residues" evidence="1">
    <location>
        <begin position="1"/>
        <end position="14"/>
    </location>
</feature>
<feature type="compositionally biased region" description="Basic and acidic residues" evidence="1">
    <location>
        <begin position="60"/>
        <end position="70"/>
    </location>
</feature>
<evidence type="ECO:0000313" key="3">
    <source>
        <dbReference type="Proteomes" id="UP000429552"/>
    </source>
</evidence>
<sequence length="70" mass="7333">MPVDRFDPGERPRPVADPYDEIAGAQAGRTDQGGGHPDVAGRGTAALHAEKSGFLPSVHRLQDPGSRDDG</sequence>
<protein>
    <submittedName>
        <fullName evidence="2">Uncharacterized protein</fullName>
    </submittedName>
</protein>
<gene>
    <name evidence="2" type="ORF">Sliba_76640</name>
</gene>
<organism evidence="2 3">
    <name type="scientific">Streptomyces nigrescens</name>
    <dbReference type="NCBI Taxonomy" id="1920"/>
    <lineage>
        <taxon>Bacteria</taxon>
        <taxon>Bacillati</taxon>
        <taxon>Actinomycetota</taxon>
        <taxon>Actinomycetes</taxon>
        <taxon>Kitasatosporales</taxon>
        <taxon>Streptomycetaceae</taxon>
        <taxon>Streptomyces</taxon>
    </lineage>
</organism>
<reference evidence="2 3" key="1">
    <citation type="submission" date="2019-12" db="EMBL/GenBank/DDBJ databases">
        <title>Whole genome shotgun sequence of Streptomyces libani subsp. libani NBRC 13452.</title>
        <authorList>
            <person name="Ichikawa N."/>
            <person name="Kimura A."/>
            <person name="Kitahashi Y."/>
            <person name="Komaki H."/>
            <person name="Tamura T."/>
        </authorList>
    </citation>
    <scope>NUCLEOTIDE SEQUENCE [LARGE SCALE GENOMIC DNA]</scope>
    <source>
        <strain evidence="2 3">NBRC 13452</strain>
    </source>
</reference>